<dbReference type="InterPro" id="IPR051293">
    <property type="entry name" value="MTUS1/CCDC69"/>
</dbReference>
<feature type="region of interest" description="Disordered" evidence="6">
    <location>
        <begin position="152"/>
        <end position="283"/>
    </location>
</feature>
<dbReference type="Proteomes" id="UP000823561">
    <property type="component" value="Chromosome 1"/>
</dbReference>
<evidence type="ECO:0000313" key="7">
    <source>
        <dbReference type="EMBL" id="KAG5285764.1"/>
    </source>
</evidence>
<evidence type="ECO:0000256" key="4">
    <source>
        <dbReference type="ARBA" id="ARBA00023242"/>
    </source>
</evidence>
<feature type="compositionally biased region" description="Basic and acidic residues" evidence="6">
    <location>
        <begin position="549"/>
        <end position="559"/>
    </location>
</feature>
<feature type="compositionally biased region" description="Low complexity" evidence="6">
    <location>
        <begin position="699"/>
        <end position="716"/>
    </location>
</feature>
<keyword evidence="4" id="KW-0539">Nucleus</keyword>
<dbReference type="EMBL" id="JADWDJ010000001">
    <property type="protein sequence ID" value="KAG5285764.1"/>
    <property type="molecule type" value="Genomic_DNA"/>
</dbReference>
<feature type="region of interest" description="Disordered" evidence="6">
    <location>
        <begin position="1"/>
        <end position="124"/>
    </location>
</feature>
<feature type="compositionally biased region" description="Pro residues" evidence="6">
    <location>
        <begin position="856"/>
        <end position="870"/>
    </location>
</feature>
<keyword evidence="8" id="KW-1185">Reference proteome</keyword>
<evidence type="ECO:0008006" key="9">
    <source>
        <dbReference type="Google" id="ProtNLM"/>
    </source>
</evidence>
<feature type="compositionally biased region" description="Polar residues" evidence="6">
    <location>
        <begin position="106"/>
        <end position="123"/>
    </location>
</feature>
<evidence type="ECO:0000256" key="3">
    <source>
        <dbReference type="ARBA" id="ARBA00023054"/>
    </source>
</evidence>
<proteinExistence type="inferred from homology"/>
<feature type="compositionally biased region" description="Low complexity" evidence="6">
    <location>
        <begin position="733"/>
        <end position="750"/>
    </location>
</feature>
<comment type="subcellular location">
    <subcellularLocation>
        <location evidence="1">Nucleus</location>
    </subcellularLocation>
</comment>
<feature type="coiled-coil region" evidence="5">
    <location>
        <begin position="966"/>
        <end position="1121"/>
    </location>
</feature>
<dbReference type="GO" id="GO:0008017">
    <property type="term" value="F:microtubule binding"/>
    <property type="evidence" value="ECO:0007669"/>
    <property type="project" value="TreeGrafter"/>
</dbReference>
<feature type="compositionally biased region" description="Low complexity" evidence="6">
    <location>
        <begin position="226"/>
        <end position="250"/>
    </location>
</feature>
<sequence>MSAAQPVERSSAESLKGTQYDLTLTFRDGDQNGNAFAESSSSSSSSSPLSRGESSPASVRSSISLSSGRSSSPLDVDMQECPQKLLAGTNGHVENTRETSVLAPASAQQQQHDCSESNDNSVSVYLDARENDDDATWNNNENLALVFIQEDTSGDHGDIHGDHYGNQNGSRRRYSDDSPAPLCSSENDDIDDDDGDDDQEDSFLSVSSGDMVMRSNSISLDGSERAVSSISVLADSSTSSSSDQEPLPSHSPLPGKETQDLGSPSLVAPGGPEDPALAEVAGQALAQDVGPAFAVDEGLALAEEPRQEEPVDAAAQMIAVDALKKRQQEEGEVQEGTAKLTSASVTEDVKVEVPTVQEKDPLRVHTSAPAGGVASVAADRKAKWLPANRGKQASRTTRPLKPANPGKNDVKTFPMPDLKNVKSKIMSRPPSSVTRVARGDLLAQGKNSGPSPASSEKRPPAASPRSAQGKRDRHDGGDARRRSSSCQSRMAAPKPGVPRGTDPNARMAPPSRPRKKASQQLNSIPHNSVVISRGGPEAVGWAEEPVPDGEDRMEKRAEGAGEAAAPELTDGPEPAADPAVKEQSAAPLEDGDQTVSSKLGPKTGLPTAVASATTAAAAAATAGASTATSASGPVPAPASLAAGAAPGTSATSRAKAGVGPSATSGRDARTGVGNVSPPRGRQIQPAGIPKMRLPERSLAASQPAPPAASKASQNPPGAGITRLPSSSKLPIKGLSTSLSSSSLGSAASESNPTTTARGPNSAPGAKATSPDEKPSRSAPSVGPQVPNKPLTTKLVGMRNRTTSIPGKNSITGLKTPALSKQPQSPLQRSASTRLNRASAAATVDKNKPKQAASAPAPAPGSSPAAPPAPVASPRAAGTQASVLPQPPAPAEKPLGIAHYRQQCERKSQCIQQLRKLLLSGNRHLEALALVVQHVFAEREEALKHKRDLAGELSTIRQELAGSVSCCECLEKEKEEAQLTFEETLQKLREENQAELVQLEERLRAFYSAEWDKTHQAYQEEADKCRALMQQQVEDVRSKQEAHRQEQEAIHAQQMETLKQQNEATLQELQKTHEQNMNALDKTLKDSEASLSRQIEELAMENNELKTKLQAEEERRRILSEKSQKDAHTLYLEQELESLKVVLEMKTQQLHQQDKKLMQMDKIVETNAKLEECLNKVQQENEDYRARMDKHQALSRQLSTEQAMLQQTLQKESKVNKRLSMENEELLWKLHNGDLSSPRRLSPTSPFHSPRNSASFPTAPLSPR</sequence>
<evidence type="ECO:0000313" key="8">
    <source>
        <dbReference type="Proteomes" id="UP000823561"/>
    </source>
</evidence>
<dbReference type="PANTHER" id="PTHR24200:SF7">
    <property type="entry name" value="MICROTUBULE-ASSOCIATED TUMOR SUPPRESSOR 1"/>
    <property type="match status" value="1"/>
</dbReference>
<feature type="region of interest" description="Disordered" evidence="6">
    <location>
        <begin position="356"/>
        <end position="892"/>
    </location>
</feature>
<feature type="compositionally biased region" description="Low complexity" evidence="6">
    <location>
        <begin position="37"/>
        <end position="72"/>
    </location>
</feature>
<protein>
    <recommendedName>
        <fullName evidence="9">Microtubule-associated tumor suppressor 1</fullName>
    </recommendedName>
</protein>
<evidence type="ECO:0000256" key="2">
    <source>
        <dbReference type="ARBA" id="ARBA00007585"/>
    </source>
</evidence>
<evidence type="ECO:0000256" key="1">
    <source>
        <dbReference type="ARBA" id="ARBA00004123"/>
    </source>
</evidence>
<dbReference type="GO" id="GO:0005737">
    <property type="term" value="C:cytoplasm"/>
    <property type="evidence" value="ECO:0007669"/>
    <property type="project" value="TreeGrafter"/>
</dbReference>
<reference evidence="7 8" key="1">
    <citation type="submission" date="2020-10" db="EMBL/GenBank/DDBJ databases">
        <title>Chromosome-scale genome assembly of the Allis shad, Alosa alosa.</title>
        <authorList>
            <person name="Margot Z."/>
            <person name="Christophe K."/>
            <person name="Cabau C."/>
            <person name="Louis A."/>
            <person name="Berthelot C."/>
            <person name="Parey E."/>
            <person name="Roest Crollius H."/>
            <person name="Montfort J."/>
            <person name="Robinson-Rechavi M."/>
            <person name="Bucao C."/>
            <person name="Bouchez O."/>
            <person name="Gislard M."/>
            <person name="Lluch J."/>
            <person name="Milhes M."/>
            <person name="Lampietro C."/>
            <person name="Lopez Roques C."/>
            <person name="Donnadieu C."/>
            <person name="Braasch I."/>
            <person name="Desvignes T."/>
            <person name="Postlethwait J."/>
            <person name="Bobe J."/>
            <person name="Guiguen Y."/>
        </authorList>
    </citation>
    <scope>NUCLEOTIDE SEQUENCE [LARGE SCALE GENOMIC DNA]</scope>
    <source>
        <strain evidence="7">M-15738</strain>
        <tissue evidence="7">Blood</tissue>
    </source>
</reference>
<dbReference type="GO" id="GO:0005634">
    <property type="term" value="C:nucleus"/>
    <property type="evidence" value="ECO:0007669"/>
    <property type="project" value="UniProtKB-SubCell"/>
</dbReference>
<feature type="compositionally biased region" description="Basic and acidic residues" evidence="6">
    <location>
        <begin position="153"/>
        <end position="163"/>
    </location>
</feature>
<feature type="compositionally biased region" description="Low complexity" evidence="6">
    <location>
        <begin position="605"/>
        <end position="652"/>
    </location>
</feature>
<organism evidence="7 8">
    <name type="scientific">Alosa alosa</name>
    <name type="common">allis shad</name>
    <dbReference type="NCBI Taxonomy" id="278164"/>
    <lineage>
        <taxon>Eukaryota</taxon>
        <taxon>Metazoa</taxon>
        <taxon>Chordata</taxon>
        <taxon>Craniata</taxon>
        <taxon>Vertebrata</taxon>
        <taxon>Euteleostomi</taxon>
        <taxon>Actinopterygii</taxon>
        <taxon>Neopterygii</taxon>
        <taxon>Teleostei</taxon>
        <taxon>Clupei</taxon>
        <taxon>Clupeiformes</taxon>
        <taxon>Clupeoidei</taxon>
        <taxon>Clupeidae</taxon>
        <taxon>Alosa</taxon>
    </lineage>
</organism>
<feature type="compositionally biased region" description="Polar residues" evidence="6">
    <location>
        <begin position="202"/>
        <end position="220"/>
    </location>
</feature>
<dbReference type="PANTHER" id="PTHR24200">
    <property type="entry name" value="TOUCAN, ISOFORM A"/>
    <property type="match status" value="1"/>
</dbReference>
<name>A0AAV6HFA1_9TELE</name>
<feature type="compositionally biased region" description="Acidic residues" evidence="6">
    <location>
        <begin position="186"/>
        <end position="201"/>
    </location>
</feature>
<feature type="compositionally biased region" description="Polar residues" evidence="6">
    <location>
        <begin position="12"/>
        <end position="22"/>
    </location>
</feature>
<feature type="compositionally biased region" description="Basic and acidic residues" evidence="6">
    <location>
        <begin position="469"/>
        <end position="481"/>
    </location>
</feature>
<evidence type="ECO:0000256" key="6">
    <source>
        <dbReference type="SAM" id="MobiDB-lite"/>
    </source>
</evidence>
<keyword evidence="3 5" id="KW-0175">Coiled coil</keyword>
<feature type="compositionally biased region" description="Low complexity" evidence="6">
    <location>
        <begin position="1234"/>
        <end position="1245"/>
    </location>
</feature>
<comment type="similarity">
    <text evidence="2">Belongs to the MTUS1 family.</text>
</comment>
<feature type="compositionally biased region" description="Polar residues" evidence="6">
    <location>
        <begin position="518"/>
        <end position="530"/>
    </location>
</feature>
<dbReference type="AlphaFoldDB" id="A0AAV6HFA1"/>
<gene>
    <name evidence="7" type="ORF">AALO_G00007200</name>
</gene>
<comment type="caution">
    <text evidence="7">The sequence shown here is derived from an EMBL/GenBank/DDBJ whole genome shotgun (WGS) entry which is preliminary data.</text>
</comment>
<feature type="compositionally biased region" description="Polar residues" evidence="6">
    <location>
        <begin position="799"/>
        <end position="835"/>
    </location>
</feature>
<feature type="compositionally biased region" description="Low complexity" evidence="6">
    <location>
        <begin position="367"/>
        <end position="377"/>
    </location>
</feature>
<evidence type="ECO:0000256" key="5">
    <source>
        <dbReference type="SAM" id="Coils"/>
    </source>
</evidence>
<feature type="coiled-coil region" evidence="5">
    <location>
        <begin position="1159"/>
        <end position="1200"/>
    </location>
</feature>
<feature type="compositionally biased region" description="Polar residues" evidence="6">
    <location>
        <begin position="445"/>
        <end position="454"/>
    </location>
</feature>
<accession>A0AAV6HFA1</accession>
<feature type="region of interest" description="Disordered" evidence="6">
    <location>
        <begin position="1231"/>
        <end position="1263"/>
    </location>
</feature>